<keyword evidence="8 9" id="KW-0472">Membrane</keyword>
<dbReference type="GO" id="GO:0043953">
    <property type="term" value="P:protein transport by the Tat complex"/>
    <property type="evidence" value="ECO:0007669"/>
    <property type="project" value="UniProtKB-UniRule"/>
</dbReference>
<accession>A0A8E2I5P9</accession>
<dbReference type="Proteomes" id="UP000189761">
    <property type="component" value="Unassembled WGS sequence"/>
</dbReference>
<evidence type="ECO:0000313" key="11">
    <source>
        <dbReference type="EMBL" id="OOP66573.1"/>
    </source>
</evidence>
<dbReference type="NCBIfam" id="TIGR01411">
    <property type="entry name" value="tatAE"/>
    <property type="match status" value="1"/>
</dbReference>
<dbReference type="GO" id="GO:0008320">
    <property type="term" value="F:protein transmembrane transporter activity"/>
    <property type="evidence" value="ECO:0007669"/>
    <property type="project" value="UniProtKB-UniRule"/>
</dbReference>
<sequence>MINAEGLIVIGAVALILFGPKKLPEIGRAAGKTIREFKNATSGLLEDSNTKENHKNQNFQSQKEQTNNISVSTANDLTENSSPSSEGAEKNLNNSV</sequence>
<evidence type="ECO:0000256" key="4">
    <source>
        <dbReference type="ARBA" id="ARBA00022692"/>
    </source>
</evidence>
<dbReference type="Pfam" id="PF02416">
    <property type="entry name" value="TatA_B_E"/>
    <property type="match status" value="1"/>
</dbReference>
<evidence type="ECO:0000256" key="6">
    <source>
        <dbReference type="ARBA" id="ARBA00022989"/>
    </source>
</evidence>
<protein>
    <recommendedName>
        <fullName evidence="9">Sec-independent protein translocase protein TatA</fullName>
    </recommendedName>
</protein>
<keyword evidence="7 9" id="KW-0811">Translocation</keyword>
<evidence type="ECO:0000256" key="3">
    <source>
        <dbReference type="ARBA" id="ARBA00022475"/>
    </source>
</evidence>
<dbReference type="Gene3D" id="1.20.5.3310">
    <property type="match status" value="1"/>
</dbReference>
<organism evidence="11 12">
    <name type="scientific">Heyndrickxia oleronia</name>
    <dbReference type="NCBI Taxonomy" id="38875"/>
    <lineage>
        <taxon>Bacteria</taxon>
        <taxon>Bacillati</taxon>
        <taxon>Bacillota</taxon>
        <taxon>Bacilli</taxon>
        <taxon>Bacillales</taxon>
        <taxon>Bacillaceae</taxon>
        <taxon>Heyndrickxia</taxon>
    </lineage>
</organism>
<keyword evidence="6 9" id="KW-1133">Transmembrane helix</keyword>
<dbReference type="AlphaFoldDB" id="A0A8E2I5P9"/>
<dbReference type="PANTHER" id="PTHR42982:SF1">
    <property type="entry name" value="SEC-INDEPENDENT PROTEIN TRANSLOCASE PROTEIN TATA"/>
    <property type="match status" value="1"/>
</dbReference>
<dbReference type="InterPro" id="IPR003369">
    <property type="entry name" value="TatA/B/E"/>
</dbReference>
<dbReference type="PANTHER" id="PTHR42982">
    <property type="entry name" value="SEC-INDEPENDENT PROTEIN TRANSLOCASE PROTEIN TATA"/>
    <property type="match status" value="1"/>
</dbReference>
<evidence type="ECO:0000256" key="7">
    <source>
        <dbReference type="ARBA" id="ARBA00023010"/>
    </source>
</evidence>
<feature type="compositionally biased region" description="Polar residues" evidence="10">
    <location>
        <begin position="56"/>
        <end position="96"/>
    </location>
</feature>
<evidence type="ECO:0000313" key="12">
    <source>
        <dbReference type="Proteomes" id="UP000189761"/>
    </source>
</evidence>
<evidence type="ECO:0000256" key="2">
    <source>
        <dbReference type="ARBA" id="ARBA00022448"/>
    </source>
</evidence>
<keyword evidence="4 9" id="KW-0812">Transmembrane</keyword>
<comment type="similarity">
    <text evidence="9">Belongs to the TatA/E family.</text>
</comment>
<keyword evidence="12" id="KW-1185">Reference proteome</keyword>
<dbReference type="HAMAP" id="MF_00236">
    <property type="entry name" value="TatA_E"/>
    <property type="match status" value="1"/>
</dbReference>
<keyword evidence="2 9" id="KW-0813">Transport</keyword>
<dbReference type="EMBL" id="MTLA01000295">
    <property type="protein sequence ID" value="OOP66573.1"/>
    <property type="molecule type" value="Genomic_DNA"/>
</dbReference>
<gene>
    <name evidence="9" type="primary">tatA</name>
    <name evidence="11" type="ORF">BWZ43_20275</name>
</gene>
<evidence type="ECO:0000256" key="9">
    <source>
        <dbReference type="HAMAP-Rule" id="MF_00236"/>
    </source>
</evidence>
<dbReference type="GO" id="GO:0033281">
    <property type="term" value="C:TAT protein transport complex"/>
    <property type="evidence" value="ECO:0007669"/>
    <property type="project" value="UniProtKB-UniRule"/>
</dbReference>
<keyword evidence="5 9" id="KW-0653">Protein transport</keyword>
<evidence type="ECO:0000256" key="1">
    <source>
        <dbReference type="ARBA" id="ARBA00004162"/>
    </source>
</evidence>
<comment type="subunit">
    <text evidence="9">Forms a complex with TatC.</text>
</comment>
<evidence type="ECO:0000256" key="8">
    <source>
        <dbReference type="ARBA" id="ARBA00023136"/>
    </source>
</evidence>
<reference evidence="11 12" key="1">
    <citation type="submission" date="2017-01" db="EMBL/GenBank/DDBJ databases">
        <title>Draft genome sequence of Bacillus oleronius.</title>
        <authorList>
            <person name="Allam M."/>
        </authorList>
    </citation>
    <scope>NUCLEOTIDE SEQUENCE [LARGE SCALE GENOMIC DNA]</scope>
    <source>
        <strain evidence="11 12">DSM 9356</strain>
    </source>
</reference>
<dbReference type="InterPro" id="IPR006312">
    <property type="entry name" value="TatA/E"/>
</dbReference>
<comment type="caution">
    <text evidence="11">The sequence shown here is derived from an EMBL/GenBank/DDBJ whole genome shotgun (WGS) entry which is preliminary data.</text>
</comment>
<keyword evidence="3 9" id="KW-1003">Cell membrane</keyword>
<name>A0A8E2I5P9_9BACI</name>
<comment type="subcellular location">
    <subcellularLocation>
        <location evidence="1 9">Cell membrane</location>
        <topology evidence="1 9">Single-pass membrane protein</topology>
    </subcellularLocation>
</comment>
<dbReference type="RefSeq" id="WP_071976557.1">
    <property type="nucleotide sequence ID" value="NZ_CP065424.1"/>
</dbReference>
<comment type="function">
    <text evidence="9">Part of the twin-arginine translocation (Tat) system that transports large folded proteins containing a characteristic twin-arginine motif in their signal peptide across membranes. TatA could form the protein-conducting channel of the Tat system.</text>
</comment>
<dbReference type="NCBIfam" id="NF011430">
    <property type="entry name" value="PRK14861.1"/>
    <property type="match status" value="1"/>
</dbReference>
<feature type="region of interest" description="Disordered" evidence="10">
    <location>
        <begin position="43"/>
        <end position="96"/>
    </location>
</feature>
<evidence type="ECO:0000256" key="10">
    <source>
        <dbReference type="SAM" id="MobiDB-lite"/>
    </source>
</evidence>
<evidence type="ECO:0000256" key="5">
    <source>
        <dbReference type="ARBA" id="ARBA00022927"/>
    </source>
</evidence>
<proteinExistence type="inferred from homology"/>